<dbReference type="RefSeq" id="WP_371386952.1">
    <property type="nucleotide sequence ID" value="NZ_JBGLYH010000032.1"/>
</dbReference>
<dbReference type="Gene3D" id="1.10.287.950">
    <property type="entry name" value="Methyl-accepting chemotaxis protein"/>
    <property type="match status" value="1"/>
</dbReference>
<keyword evidence="4" id="KW-0472">Membrane</keyword>
<comment type="similarity">
    <text evidence="2">Belongs to the methyl-accepting chemotaxis (MCP) protein family.</text>
</comment>
<dbReference type="Pfam" id="PF00015">
    <property type="entry name" value="MCPsignal"/>
    <property type="match status" value="1"/>
</dbReference>
<dbReference type="Proteomes" id="UP001568698">
    <property type="component" value="Unassembled WGS sequence"/>
</dbReference>
<feature type="domain" description="HAMP" evidence="6">
    <location>
        <begin position="364"/>
        <end position="416"/>
    </location>
</feature>
<dbReference type="EMBL" id="JBGLYH010000032">
    <property type="protein sequence ID" value="MEZ7197435.1"/>
    <property type="molecule type" value="Genomic_DNA"/>
</dbReference>
<dbReference type="PRINTS" id="PR00260">
    <property type="entry name" value="CHEMTRNSDUCR"/>
</dbReference>
<dbReference type="InterPro" id="IPR004090">
    <property type="entry name" value="Chemotax_Me-accpt_rcpt"/>
</dbReference>
<sequence length="680" mass="72307">MKLSDVPVGTKIIGGFLIIVVLFLATGVYVKVAQDDMAASSHIVDAALEMKFAVRSDMQMVMEFMDAPDGKALDDNWAEHGKVAGDFEYFAAGVLQGVSNERAKIRAARNPVIRDLTSGVRTRHKDGFTPAVRSVYDLKKATFGALERRAAAMKTLEAAHESVGQALDEFEKGVDELIDRRIIAGADAFDILSREISWADMAMEMRINIGRSRIVMEEYVQPGTVEREAALAKAYEVTLKDFDRQVGLLLKGGSLDGLIVVPVDEPELVERLRNLSRVHEEGFRRAAGLVMTAQSDYEKLRREIDLADTRADEVGRALMATLETIGHDADRDMRADSVHAELAVLGGVGLSMILALLIGWRLARMITRPVSMALDVASAMAGGDLSRDVRASGKDEIGRMLGAMGEMIVRLRDVVFGVNGAVQNVASGSEELSATAETLSQGATEQAASAEELAASISGIARSIAENAGHSRETAGIAATVAGKASRSGETVAQAVGAMKEIAERISIIEEIARQTNLLALNAAIEAARAGEHGKGFAVVAAEVRKLAERSGLAAGEISQLSESTVTASDEAVHMLEELVPEIERTAELMSRIQSSCEEQDLVIKQIGTAVNQVSDATQSNASAAEEVSATSEELAGQGESLQQMMSFFDCGEGAARTTAAQTRALPGAGDGGGGGLDRY</sequence>
<keyword evidence="8" id="KW-1185">Reference proteome</keyword>
<dbReference type="SMART" id="SM00304">
    <property type="entry name" value="HAMP"/>
    <property type="match status" value="1"/>
</dbReference>
<keyword evidence="4" id="KW-1133">Transmembrane helix</keyword>
<protein>
    <submittedName>
        <fullName evidence="7">Methyl-accepting chemotaxis protein</fullName>
    </submittedName>
</protein>
<reference evidence="7 8" key="1">
    <citation type="submission" date="2024-08" db="EMBL/GenBank/DDBJ databases">
        <title>Sulfate-reducing bacteria isolated from formation water of the oil field in Kazakhstan and description of Pseudodesulfovibrio sp.</title>
        <authorList>
            <person name="Bidzhieva S.K."/>
            <person name="Tourova T.P."/>
            <person name="Grouzdev D.S."/>
            <person name="Beletsky A.V."/>
            <person name="Sokolova D.S."/>
            <person name="Samigullina S.R."/>
            <person name="Poltaraus A.B."/>
            <person name="Avtukh A.N."/>
            <person name="Tereshina V.M."/>
            <person name="Zhaparov N.S."/>
            <person name="Mardanov A.V."/>
            <person name="Nazina T.N."/>
        </authorList>
    </citation>
    <scope>NUCLEOTIDE SEQUENCE [LARGE SCALE GENOMIC DNA]</scope>
    <source>
        <strain evidence="7 8">9FUS</strain>
    </source>
</reference>
<keyword evidence="3" id="KW-0807">Transducer</keyword>
<dbReference type="InterPro" id="IPR004089">
    <property type="entry name" value="MCPsignal_dom"/>
</dbReference>
<evidence type="ECO:0000256" key="1">
    <source>
        <dbReference type="ARBA" id="ARBA00022500"/>
    </source>
</evidence>
<evidence type="ECO:0000313" key="7">
    <source>
        <dbReference type="EMBL" id="MEZ7197435.1"/>
    </source>
</evidence>
<evidence type="ECO:0000259" key="6">
    <source>
        <dbReference type="PROSITE" id="PS50885"/>
    </source>
</evidence>
<dbReference type="InterPro" id="IPR003660">
    <property type="entry name" value="HAMP_dom"/>
</dbReference>
<evidence type="ECO:0000256" key="4">
    <source>
        <dbReference type="SAM" id="Phobius"/>
    </source>
</evidence>
<comment type="caution">
    <text evidence="7">The sequence shown here is derived from an EMBL/GenBank/DDBJ whole genome shotgun (WGS) entry which is preliminary data.</text>
</comment>
<dbReference type="PROSITE" id="PS50111">
    <property type="entry name" value="CHEMOTAXIS_TRANSDUC_2"/>
    <property type="match status" value="1"/>
</dbReference>
<feature type="domain" description="Methyl-accepting transducer" evidence="5">
    <location>
        <begin position="421"/>
        <end position="636"/>
    </location>
</feature>
<keyword evidence="1" id="KW-0145">Chemotaxis</keyword>
<dbReference type="PANTHER" id="PTHR43531:SF11">
    <property type="entry name" value="METHYL-ACCEPTING CHEMOTAXIS PROTEIN 3"/>
    <property type="match status" value="1"/>
</dbReference>
<dbReference type="CDD" id="cd06225">
    <property type="entry name" value="HAMP"/>
    <property type="match status" value="1"/>
</dbReference>
<dbReference type="InterPro" id="IPR051310">
    <property type="entry name" value="MCP_chemotaxis"/>
</dbReference>
<dbReference type="Pfam" id="PF00672">
    <property type="entry name" value="HAMP"/>
    <property type="match status" value="1"/>
</dbReference>
<feature type="transmembrane region" description="Helical" evidence="4">
    <location>
        <begin position="12"/>
        <end position="30"/>
    </location>
</feature>
<evidence type="ECO:0000259" key="5">
    <source>
        <dbReference type="PROSITE" id="PS50111"/>
    </source>
</evidence>
<dbReference type="PANTHER" id="PTHR43531">
    <property type="entry name" value="PROTEIN ICFG"/>
    <property type="match status" value="1"/>
</dbReference>
<organism evidence="7 8">
    <name type="scientific">Pseudodesulfovibrio karagichevae</name>
    <dbReference type="NCBI Taxonomy" id="3239305"/>
    <lineage>
        <taxon>Bacteria</taxon>
        <taxon>Pseudomonadati</taxon>
        <taxon>Thermodesulfobacteriota</taxon>
        <taxon>Desulfovibrionia</taxon>
        <taxon>Desulfovibrionales</taxon>
        <taxon>Desulfovibrionaceae</taxon>
    </lineage>
</organism>
<evidence type="ECO:0000256" key="2">
    <source>
        <dbReference type="ARBA" id="ARBA00029447"/>
    </source>
</evidence>
<proteinExistence type="inferred from homology"/>
<keyword evidence="4" id="KW-0812">Transmembrane</keyword>
<gene>
    <name evidence="7" type="ORF">AB6M95_11785</name>
</gene>
<dbReference type="SUPFAM" id="SSF58104">
    <property type="entry name" value="Methyl-accepting chemotaxis protein (MCP) signaling domain"/>
    <property type="match status" value="1"/>
</dbReference>
<dbReference type="PROSITE" id="PS50885">
    <property type="entry name" value="HAMP"/>
    <property type="match status" value="1"/>
</dbReference>
<accession>A0ABV4K3E7</accession>
<name>A0ABV4K3E7_9BACT</name>
<evidence type="ECO:0000313" key="8">
    <source>
        <dbReference type="Proteomes" id="UP001568698"/>
    </source>
</evidence>
<feature type="transmembrane region" description="Helical" evidence="4">
    <location>
        <begin position="342"/>
        <end position="363"/>
    </location>
</feature>
<evidence type="ECO:0000256" key="3">
    <source>
        <dbReference type="PROSITE-ProRule" id="PRU00284"/>
    </source>
</evidence>
<dbReference type="SMART" id="SM00283">
    <property type="entry name" value="MA"/>
    <property type="match status" value="1"/>
</dbReference>